<evidence type="ECO:0000256" key="4">
    <source>
        <dbReference type="ARBA" id="ARBA00023015"/>
    </source>
</evidence>
<gene>
    <name evidence="9" type="ORF">A3F84_05840</name>
</gene>
<dbReference type="InterPro" id="IPR003593">
    <property type="entry name" value="AAA+_ATPase"/>
</dbReference>
<proteinExistence type="predicted"/>
<evidence type="ECO:0000256" key="5">
    <source>
        <dbReference type="ARBA" id="ARBA00023163"/>
    </source>
</evidence>
<dbReference type="InterPro" id="IPR002197">
    <property type="entry name" value="HTH_Fis"/>
</dbReference>
<dbReference type="Gene3D" id="1.10.8.60">
    <property type="match status" value="1"/>
</dbReference>
<keyword evidence="2" id="KW-0547">Nucleotide-binding</keyword>
<dbReference type="PROSITE" id="PS50110">
    <property type="entry name" value="RESPONSE_REGULATORY"/>
    <property type="match status" value="1"/>
</dbReference>
<dbReference type="InterPro" id="IPR011006">
    <property type="entry name" value="CheY-like_superfamily"/>
</dbReference>
<dbReference type="Proteomes" id="UP000178606">
    <property type="component" value="Unassembled WGS sequence"/>
</dbReference>
<reference evidence="9 10" key="1">
    <citation type="journal article" date="2016" name="Nat. Commun.">
        <title>Thousands of microbial genomes shed light on interconnected biogeochemical processes in an aquifer system.</title>
        <authorList>
            <person name="Anantharaman K."/>
            <person name="Brown C.T."/>
            <person name="Hug L.A."/>
            <person name="Sharon I."/>
            <person name="Castelle C.J."/>
            <person name="Probst A.J."/>
            <person name="Thomas B.C."/>
            <person name="Singh A."/>
            <person name="Wilkins M.J."/>
            <person name="Karaoz U."/>
            <person name="Brodie E.L."/>
            <person name="Williams K.H."/>
            <person name="Hubbard S.S."/>
            <person name="Banfield J.F."/>
        </authorList>
    </citation>
    <scope>NUCLEOTIDE SEQUENCE [LARGE SCALE GENOMIC DNA]</scope>
    <source>
        <strain evidence="10">RIFCSPLOWO2_12_FULL_64_10</strain>
    </source>
</reference>
<keyword evidence="4" id="KW-0805">Transcription regulation</keyword>
<dbReference type="FunFam" id="3.40.50.300:FF:000006">
    <property type="entry name" value="DNA-binding transcriptional regulator NtrC"/>
    <property type="match status" value="1"/>
</dbReference>
<evidence type="ECO:0000313" key="10">
    <source>
        <dbReference type="Proteomes" id="UP000178606"/>
    </source>
</evidence>
<dbReference type="EMBL" id="MFKF01000381">
    <property type="protein sequence ID" value="OGG45229.1"/>
    <property type="molecule type" value="Genomic_DNA"/>
</dbReference>
<dbReference type="Pfam" id="PF00072">
    <property type="entry name" value="Response_reg"/>
    <property type="match status" value="1"/>
</dbReference>
<dbReference type="GO" id="GO:0000160">
    <property type="term" value="P:phosphorelay signal transduction system"/>
    <property type="evidence" value="ECO:0007669"/>
    <property type="project" value="InterPro"/>
</dbReference>
<evidence type="ECO:0000259" key="7">
    <source>
        <dbReference type="PROSITE" id="PS50045"/>
    </source>
</evidence>
<dbReference type="InterPro" id="IPR001789">
    <property type="entry name" value="Sig_transdc_resp-reg_receiver"/>
</dbReference>
<dbReference type="PROSITE" id="PS50045">
    <property type="entry name" value="SIGMA54_INTERACT_4"/>
    <property type="match status" value="1"/>
</dbReference>
<dbReference type="PROSITE" id="PS00688">
    <property type="entry name" value="SIGMA54_INTERACT_3"/>
    <property type="match status" value="1"/>
</dbReference>
<dbReference type="SMART" id="SM00448">
    <property type="entry name" value="REC"/>
    <property type="match status" value="1"/>
</dbReference>
<evidence type="ECO:0000256" key="3">
    <source>
        <dbReference type="ARBA" id="ARBA00022840"/>
    </source>
</evidence>
<evidence type="ECO:0000256" key="1">
    <source>
        <dbReference type="ARBA" id="ARBA00022553"/>
    </source>
</evidence>
<dbReference type="PANTHER" id="PTHR32071:SF113">
    <property type="entry name" value="ALGINATE BIOSYNTHESIS TRANSCRIPTIONAL REGULATORY PROTEIN ALGB"/>
    <property type="match status" value="1"/>
</dbReference>
<dbReference type="Pfam" id="PF25601">
    <property type="entry name" value="AAA_lid_14"/>
    <property type="match status" value="1"/>
</dbReference>
<dbReference type="Gene3D" id="3.40.50.2300">
    <property type="match status" value="1"/>
</dbReference>
<dbReference type="InterPro" id="IPR058031">
    <property type="entry name" value="AAA_lid_NorR"/>
</dbReference>
<dbReference type="GO" id="GO:0005524">
    <property type="term" value="F:ATP binding"/>
    <property type="evidence" value="ECO:0007669"/>
    <property type="project" value="UniProtKB-KW"/>
</dbReference>
<dbReference type="PANTHER" id="PTHR32071">
    <property type="entry name" value="TRANSCRIPTIONAL REGULATORY PROTEIN"/>
    <property type="match status" value="1"/>
</dbReference>
<feature type="domain" description="Sigma-54 factor interaction" evidence="7">
    <location>
        <begin position="159"/>
        <end position="389"/>
    </location>
</feature>
<dbReference type="GO" id="GO:0006355">
    <property type="term" value="P:regulation of DNA-templated transcription"/>
    <property type="evidence" value="ECO:0007669"/>
    <property type="project" value="InterPro"/>
</dbReference>
<dbReference type="InterPro" id="IPR025662">
    <property type="entry name" value="Sigma_54_int_dom_ATP-bd_1"/>
</dbReference>
<evidence type="ECO:0000259" key="8">
    <source>
        <dbReference type="PROSITE" id="PS50110"/>
    </source>
</evidence>
<dbReference type="AlphaFoldDB" id="A0A1F6C7V5"/>
<dbReference type="InterPro" id="IPR025944">
    <property type="entry name" value="Sigma_54_int_dom_CS"/>
</dbReference>
<evidence type="ECO:0008006" key="11">
    <source>
        <dbReference type="Google" id="ProtNLM"/>
    </source>
</evidence>
<dbReference type="InterPro" id="IPR027417">
    <property type="entry name" value="P-loop_NTPase"/>
</dbReference>
<evidence type="ECO:0000256" key="2">
    <source>
        <dbReference type="ARBA" id="ARBA00022741"/>
    </source>
</evidence>
<keyword evidence="5" id="KW-0804">Transcription</keyword>
<dbReference type="CDD" id="cd00009">
    <property type="entry name" value="AAA"/>
    <property type="match status" value="1"/>
</dbReference>
<sequence>MAAQSSFLTQDPSLKLLLVDDEEVIHRSVGGFLEKMGYIVLHADSAEGGLRAFEEQGADIVISDVKMPGMDGIELLRELGRRSEDTEVILITGHGDVDTAVAALREGAFDFFRKPVRLEELIACLQRTRRYQEVRRERDRIQRRLEALMRSGEAEKRRMIGESRAVQRVTELIQKVAQAERTTVLIQGESGTGKELVARAIHEGSARASAPFIAVNCTAIPETLLESELFGHERGAFTDAREARKGVFELGAGGTLFLDEVGDMSIASQAKVLRALEERTVRRVGGGRDIPVNVRIVSATHQDLRGLIAAGRFRQDLYFRLNVFTIQLPPLRERGDDVLLLAYHFLKQFAADLRKEVSRIEPSAQALLRRYPFPGNVRELRNLIERAVILCEGASLTEREFADLTHHGGEGLGNPDDGSSLDLAQIEERAIREALRRADGSQTEAARHLGIGHDALRYRMKRYGIA</sequence>
<protein>
    <recommendedName>
        <fullName evidence="11">Fis family transcriptional regulator</fullName>
    </recommendedName>
</protein>
<feature type="domain" description="Response regulatory" evidence="8">
    <location>
        <begin position="15"/>
        <end position="129"/>
    </location>
</feature>
<dbReference type="PRINTS" id="PR01590">
    <property type="entry name" value="HTHFIS"/>
</dbReference>
<dbReference type="SMART" id="SM00382">
    <property type="entry name" value="AAA"/>
    <property type="match status" value="1"/>
</dbReference>
<dbReference type="SUPFAM" id="SSF52540">
    <property type="entry name" value="P-loop containing nucleoside triphosphate hydrolases"/>
    <property type="match status" value="1"/>
</dbReference>
<organism evidence="9 10">
    <name type="scientific">Handelsmanbacteria sp. (strain RIFCSPLOWO2_12_FULL_64_10)</name>
    <dbReference type="NCBI Taxonomy" id="1817868"/>
    <lineage>
        <taxon>Bacteria</taxon>
        <taxon>Candidatus Handelsmaniibacteriota</taxon>
    </lineage>
</organism>
<evidence type="ECO:0000256" key="6">
    <source>
        <dbReference type="PROSITE-ProRule" id="PRU00169"/>
    </source>
</evidence>
<name>A0A1F6C7V5_HANXR</name>
<dbReference type="InterPro" id="IPR009057">
    <property type="entry name" value="Homeodomain-like_sf"/>
</dbReference>
<dbReference type="Pfam" id="PF02954">
    <property type="entry name" value="HTH_8"/>
    <property type="match status" value="1"/>
</dbReference>
<dbReference type="Gene3D" id="1.10.10.60">
    <property type="entry name" value="Homeodomain-like"/>
    <property type="match status" value="1"/>
</dbReference>
<feature type="modified residue" description="4-aspartylphosphate" evidence="6">
    <location>
        <position position="64"/>
    </location>
</feature>
<evidence type="ECO:0000313" key="9">
    <source>
        <dbReference type="EMBL" id="OGG45229.1"/>
    </source>
</evidence>
<dbReference type="SUPFAM" id="SSF46689">
    <property type="entry name" value="Homeodomain-like"/>
    <property type="match status" value="1"/>
</dbReference>
<dbReference type="GO" id="GO:0043565">
    <property type="term" value="F:sequence-specific DNA binding"/>
    <property type="evidence" value="ECO:0007669"/>
    <property type="project" value="InterPro"/>
</dbReference>
<dbReference type="Gene3D" id="3.40.50.300">
    <property type="entry name" value="P-loop containing nucleotide triphosphate hydrolases"/>
    <property type="match status" value="1"/>
</dbReference>
<accession>A0A1F6C7V5</accession>
<keyword evidence="3" id="KW-0067">ATP-binding</keyword>
<dbReference type="InterPro" id="IPR002078">
    <property type="entry name" value="Sigma_54_int"/>
</dbReference>
<dbReference type="FunFam" id="3.40.50.2300:FF:000018">
    <property type="entry name" value="DNA-binding transcriptional regulator NtrC"/>
    <property type="match status" value="1"/>
</dbReference>
<dbReference type="PROSITE" id="PS00675">
    <property type="entry name" value="SIGMA54_INTERACT_1"/>
    <property type="match status" value="1"/>
</dbReference>
<dbReference type="Pfam" id="PF00158">
    <property type="entry name" value="Sigma54_activat"/>
    <property type="match status" value="1"/>
</dbReference>
<comment type="caution">
    <text evidence="9">The sequence shown here is derived from an EMBL/GenBank/DDBJ whole genome shotgun (WGS) entry which is preliminary data.</text>
</comment>
<dbReference type="SUPFAM" id="SSF52172">
    <property type="entry name" value="CheY-like"/>
    <property type="match status" value="1"/>
</dbReference>
<keyword evidence="1 6" id="KW-0597">Phosphoprotein</keyword>